<gene>
    <name evidence="7" type="ORF">EHT25_07450</name>
</gene>
<dbReference type="GO" id="GO:0043565">
    <property type="term" value="F:sequence-specific DNA binding"/>
    <property type="evidence" value="ECO:0007669"/>
    <property type="project" value="InterPro"/>
</dbReference>
<dbReference type="PROSITE" id="PS50005">
    <property type="entry name" value="TPR"/>
    <property type="match status" value="1"/>
</dbReference>
<evidence type="ECO:0000256" key="3">
    <source>
        <dbReference type="ARBA" id="ARBA00023163"/>
    </source>
</evidence>
<dbReference type="SMART" id="SM00028">
    <property type="entry name" value="TPR"/>
    <property type="match status" value="4"/>
</dbReference>
<dbReference type="Gene3D" id="1.25.40.10">
    <property type="entry name" value="Tetratricopeptide repeat domain"/>
    <property type="match status" value="1"/>
</dbReference>
<evidence type="ECO:0000256" key="1">
    <source>
        <dbReference type="ARBA" id="ARBA00023015"/>
    </source>
</evidence>
<keyword evidence="2" id="KW-0238">DNA-binding</keyword>
<evidence type="ECO:0000256" key="5">
    <source>
        <dbReference type="SAM" id="Phobius"/>
    </source>
</evidence>
<keyword evidence="5" id="KW-0812">Transmembrane</keyword>
<dbReference type="Gene3D" id="1.10.10.60">
    <property type="entry name" value="Homeodomain-like"/>
    <property type="match status" value="1"/>
</dbReference>
<sequence length="644" mass="72501">MNSGDSFRSRLDSLIERNLADPSLSIETICRELGVSRSSLHRLVKEETNLSVTLYIRQFRLEKARTLLKTSELRSVEIGELVGIPNPQNFSKYFTESFGASPSEFRKLPAETTTVAPERVDIAMEPELVPQPPRQSATVFKNRSRNRYLFMALAPVALTSLGLYIGVLFGRQPVKNQTETEFNSSIAILPFQNLGTPETQYFSEGVREEVQAVLAYLPRIKVISRTSTRAYEGTAKTVPQIARELGVVYLLEGSALQSGNRIKLSVELIKAEENQTVWIKTYEGETKDLWTFTSTVAKTIAGELDQQLSSAIRQKMDKAPSRQPAAYTEYLKGQHFLRARTKEGLANSLISLDRAIALDSGFAEAYASKAQVYFLNIEEGYTDADSSLKLAEKNALTAIRLDPENANAFAMLAKFYQRQNKWEQALTTMRIALRYQPNNALNNYWYSLMLRSVGETDQAIQYSTKALHIDPLFPVIMIGHLGNLTYAGRFEEARQVMQEGQRLHGTVYAWYWSTAFYYINQNRFPEALRELEKGQQLNPDANPFLVYIAYVKARMKQPAAARSLLTSLPDDESNYSNRAVLYAGLGDANHCLIFLEKGANGGSLPNYLKVSPLFRFVQNTPRFRAVLHKVGLDQSVLPSADTIH</sequence>
<keyword evidence="8" id="KW-1185">Reference proteome</keyword>
<keyword evidence="3" id="KW-0804">Transcription</keyword>
<dbReference type="PANTHER" id="PTHR43280:SF2">
    <property type="entry name" value="HTH-TYPE TRANSCRIPTIONAL REGULATOR EXSA"/>
    <property type="match status" value="1"/>
</dbReference>
<dbReference type="OrthoDB" id="9779074at2"/>
<dbReference type="InterPro" id="IPR018060">
    <property type="entry name" value="HTH_AraC"/>
</dbReference>
<dbReference type="Pfam" id="PF12833">
    <property type="entry name" value="HTH_18"/>
    <property type="match status" value="1"/>
</dbReference>
<dbReference type="GO" id="GO:0003700">
    <property type="term" value="F:DNA-binding transcription factor activity"/>
    <property type="evidence" value="ECO:0007669"/>
    <property type="project" value="InterPro"/>
</dbReference>
<dbReference type="SUPFAM" id="SSF48452">
    <property type="entry name" value="TPR-like"/>
    <property type="match status" value="1"/>
</dbReference>
<dbReference type="RefSeq" id="WP_124872837.1">
    <property type="nucleotide sequence ID" value="NZ_RQJO01000007.1"/>
</dbReference>
<name>A0A3P1C3L4_9BACT</name>
<dbReference type="Pfam" id="PF13431">
    <property type="entry name" value="TPR_17"/>
    <property type="match status" value="1"/>
</dbReference>
<organism evidence="7 8">
    <name type="scientific">Larkinella rosea</name>
    <dbReference type="NCBI Taxonomy" id="2025312"/>
    <lineage>
        <taxon>Bacteria</taxon>
        <taxon>Pseudomonadati</taxon>
        <taxon>Bacteroidota</taxon>
        <taxon>Cytophagia</taxon>
        <taxon>Cytophagales</taxon>
        <taxon>Spirosomataceae</taxon>
        <taxon>Larkinella</taxon>
    </lineage>
</organism>
<dbReference type="PROSITE" id="PS01124">
    <property type="entry name" value="HTH_ARAC_FAMILY_2"/>
    <property type="match status" value="1"/>
</dbReference>
<evidence type="ECO:0000256" key="4">
    <source>
        <dbReference type="PROSITE-ProRule" id="PRU00339"/>
    </source>
</evidence>
<dbReference type="InterPro" id="IPR011990">
    <property type="entry name" value="TPR-like_helical_dom_sf"/>
</dbReference>
<keyword evidence="4" id="KW-0802">TPR repeat</keyword>
<reference evidence="7 8" key="1">
    <citation type="submission" date="2018-11" db="EMBL/GenBank/DDBJ databases">
        <authorList>
            <person name="Zhou Z."/>
            <person name="Wang G."/>
        </authorList>
    </citation>
    <scope>NUCLEOTIDE SEQUENCE [LARGE SCALE GENOMIC DNA]</scope>
    <source>
        <strain evidence="7 8">KCTC52004</strain>
    </source>
</reference>
<dbReference type="SUPFAM" id="SSF46689">
    <property type="entry name" value="Homeodomain-like"/>
    <property type="match status" value="1"/>
</dbReference>
<feature type="repeat" description="TPR" evidence="4">
    <location>
        <begin position="406"/>
        <end position="439"/>
    </location>
</feature>
<feature type="transmembrane region" description="Helical" evidence="5">
    <location>
        <begin position="148"/>
        <end position="169"/>
    </location>
</feature>
<protein>
    <submittedName>
        <fullName evidence="7">Helix-turn-helix domain-containing protein</fullName>
    </submittedName>
</protein>
<dbReference type="PANTHER" id="PTHR43280">
    <property type="entry name" value="ARAC-FAMILY TRANSCRIPTIONAL REGULATOR"/>
    <property type="match status" value="1"/>
</dbReference>
<keyword evidence="5" id="KW-0472">Membrane</keyword>
<feature type="domain" description="HTH araC/xylS-type" evidence="6">
    <location>
        <begin position="9"/>
        <end position="108"/>
    </location>
</feature>
<dbReference type="AlphaFoldDB" id="A0A3P1C3L4"/>
<evidence type="ECO:0000313" key="7">
    <source>
        <dbReference type="EMBL" id="RRB07606.1"/>
    </source>
</evidence>
<evidence type="ECO:0000256" key="2">
    <source>
        <dbReference type="ARBA" id="ARBA00023125"/>
    </source>
</evidence>
<comment type="caution">
    <text evidence="7">The sequence shown here is derived from an EMBL/GenBank/DDBJ whole genome shotgun (WGS) entry which is preliminary data.</text>
</comment>
<keyword evidence="5" id="KW-1133">Transmembrane helix</keyword>
<keyword evidence="1" id="KW-0805">Transcription regulation</keyword>
<dbReference type="InterPro" id="IPR019734">
    <property type="entry name" value="TPR_rpt"/>
</dbReference>
<dbReference type="SMART" id="SM00342">
    <property type="entry name" value="HTH_ARAC"/>
    <property type="match status" value="1"/>
</dbReference>
<evidence type="ECO:0000259" key="6">
    <source>
        <dbReference type="PROSITE" id="PS01124"/>
    </source>
</evidence>
<dbReference type="InterPro" id="IPR009057">
    <property type="entry name" value="Homeodomain-like_sf"/>
</dbReference>
<dbReference type="Proteomes" id="UP000271925">
    <property type="component" value="Unassembled WGS sequence"/>
</dbReference>
<dbReference type="EMBL" id="RQJO01000007">
    <property type="protein sequence ID" value="RRB07606.1"/>
    <property type="molecule type" value="Genomic_DNA"/>
</dbReference>
<accession>A0A3P1C3L4</accession>
<evidence type="ECO:0000313" key="8">
    <source>
        <dbReference type="Proteomes" id="UP000271925"/>
    </source>
</evidence>
<proteinExistence type="predicted"/>